<dbReference type="AlphaFoldDB" id="A0A5J4NER6"/>
<proteinExistence type="predicted"/>
<feature type="transmembrane region" description="Helical" evidence="5">
    <location>
        <begin position="149"/>
        <end position="172"/>
    </location>
</feature>
<comment type="caution">
    <text evidence="7">The sequence shown here is derived from an EMBL/GenBank/DDBJ whole genome shotgun (WGS) entry which is preliminary data.</text>
</comment>
<evidence type="ECO:0000256" key="5">
    <source>
        <dbReference type="SAM" id="Phobius"/>
    </source>
</evidence>
<evidence type="ECO:0000256" key="1">
    <source>
        <dbReference type="ARBA" id="ARBA00004370"/>
    </source>
</evidence>
<reference evidence="7 8" key="1">
    <citation type="journal article" date="2019" name="Gigascience">
        <title>Whole-genome sequence of the oriental lung fluke Paragonimus westermani.</title>
        <authorList>
            <person name="Oey H."/>
            <person name="Zakrzewski M."/>
            <person name="Narain K."/>
            <person name="Devi K.R."/>
            <person name="Agatsuma T."/>
            <person name="Nawaratna S."/>
            <person name="Gobert G.N."/>
            <person name="Jones M.K."/>
            <person name="Ragan M.A."/>
            <person name="McManus D.P."/>
            <person name="Krause L."/>
        </authorList>
    </citation>
    <scope>NUCLEOTIDE SEQUENCE [LARGE SCALE GENOMIC DNA]</scope>
    <source>
        <strain evidence="7 8">IND2009</strain>
    </source>
</reference>
<evidence type="ECO:0000256" key="4">
    <source>
        <dbReference type="ARBA" id="ARBA00023136"/>
    </source>
</evidence>
<dbReference type="SUPFAM" id="SSF81321">
    <property type="entry name" value="Family A G protein-coupled receptor-like"/>
    <property type="match status" value="1"/>
</dbReference>
<dbReference type="InterPro" id="IPR017452">
    <property type="entry name" value="GPCR_Rhodpsn_7TM"/>
</dbReference>
<feature type="non-terminal residue" evidence="7">
    <location>
        <position position="214"/>
    </location>
</feature>
<accession>A0A5J4NER6</accession>
<gene>
    <name evidence="7" type="ORF">DEA37_0014806</name>
</gene>
<dbReference type="CDD" id="cd00637">
    <property type="entry name" value="7tm_classA_rhodopsin-like"/>
    <property type="match status" value="1"/>
</dbReference>
<dbReference type="Gene3D" id="1.20.1070.10">
    <property type="entry name" value="Rhodopsin 7-helix transmembrane proteins"/>
    <property type="match status" value="1"/>
</dbReference>
<sequence>MFAVLFTFSTGSKWTSSLLQNQCLFAAFACLSAFLAALTRYQFYTGITSLDILFCKFTSNNAMFWLAQVLYVHNLVCVTLDRLLAVLWPIWYRSSQSRLIGITYSYLVFMVCVLYSPLVFKFSLSNGVCKYSDIWAGTWIDVALKYHVFAWNALVYIFPVISLILSHAIILWKLHKTGRTILTDGRCVRDTNISVRSKRILLVTIALTISYILF</sequence>
<protein>
    <recommendedName>
        <fullName evidence="6">G-protein coupled receptors family 1 profile domain-containing protein</fullName>
    </recommendedName>
</protein>
<name>A0A5J4NER6_9TREM</name>
<dbReference type="EMBL" id="QNGE01003502">
    <property type="protein sequence ID" value="KAA3673962.1"/>
    <property type="molecule type" value="Genomic_DNA"/>
</dbReference>
<keyword evidence="2 5" id="KW-0812">Transmembrane</keyword>
<dbReference type="GO" id="GO:0016020">
    <property type="term" value="C:membrane"/>
    <property type="evidence" value="ECO:0007669"/>
    <property type="project" value="UniProtKB-SubCell"/>
</dbReference>
<keyword evidence="8" id="KW-1185">Reference proteome</keyword>
<organism evidence="7 8">
    <name type="scientific">Paragonimus westermani</name>
    <dbReference type="NCBI Taxonomy" id="34504"/>
    <lineage>
        <taxon>Eukaryota</taxon>
        <taxon>Metazoa</taxon>
        <taxon>Spiralia</taxon>
        <taxon>Lophotrochozoa</taxon>
        <taxon>Platyhelminthes</taxon>
        <taxon>Trematoda</taxon>
        <taxon>Digenea</taxon>
        <taxon>Plagiorchiida</taxon>
        <taxon>Troglotremata</taxon>
        <taxon>Troglotrematidae</taxon>
        <taxon>Paragonimus</taxon>
    </lineage>
</organism>
<feature type="transmembrane region" description="Helical" evidence="5">
    <location>
        <begin position="99"/>
        <end position="118"/>
    </location>
</feature>
<evidence type="ECO:0000256" key="3">
    <source>
        <dbReference type="ARBA" id="ARBA00022989"/>
    </source>
</evidence>
<evidence type="ECO:0000259" key="6">
    <source>
        <dbReference type="PROSITE" id="PS50262"/>
    </source>
</evidence>
<dbReference type="Proteomes" id="UP000324629">
    <property type="component" value="Unassembled WGS sequence"/>
</dbReference>
<feature type="domain" description="G-protein coupled receptors family 1 profile" evidence="6">
    <location>
        <begin position="75"/>
        <end position="214"/>
    </location>
</feature>
<evidence type="ECO:0000256" key="2">
    <source>
        <dbReference type="ARBA" id="ARBA00022692"/>
    </source>
</evidence>
<comment type="subcellular location">
    <subcellularLocation>
        <location evidence="1">Membrane</location>
    </subcellularLocation>
</comment>
<evidence type="ECO:0000313" key="7">
    <source>
        <dbReference type="EMBL" id="KAA3673962.1"/>
    </source>
</evidence>
<feature type="transmembrane region" description="Helical" evidence="5">
    <location>
        <begin position="23"/>
        <end position="43"/>
    </location>
</feature>
<evidence type="ECO:0000313" key="8">
    <source>
        <dbReference type="Proteomes" id="UP000324629"/>
    </source>
</evidence>
<keyword evidence="3 5" id="KW-1133">Transmembrane helix</keyword>
<dbReference type="PROSITE" id="PS50262">
    <property type="entry name" value="G_PROTEIN_RECEP_F1_2"/>
    <property type="match status" value="1"/>
</dbReference>
<feature type="transmembrane region" description="Helical" evidence="5">
    <location>
        <begin position="63"/>
        <end position="87"/>
    </location>
</feature>
<keyword evidence="4 5" id="KW-0472">Membrane</keyword>